<protein>
    <submittedName>
        <fullName evidence="2">Uncharacterized protein</fullName>
    </submittedName>
</protein>
<gene>
    <name evidence="2" type="ORF">PV328_001250</name>
</gene>
<dbReference type="AlphaFoldDB" id="A0AA39FWJ2"/>
<accession>A0AA39FWJ2</accession>
<evidence type="ECO:0000313" key="2">
    <source>
        <dbReference type="EMBL" id="KAK0177172.1"/>
    </source>
</evidence>
<keyword evidence="3" id="KW-1185">Reference proteome</keyword>
<proteinExistence type="predicted"/>
<evidence type="ECO:0000256" key="1">
    <source>
        <dbReference type="SAM" id="MobiDB-lite"/>
    </source>
</evidence>
<organism evidence="2 3">
    <name type="scientific">Microctonus aethiopoides</name>
    <dbReference type="NCBI Taxonomy" id="144406"/>
    <lineage>
        <taxon>Eukaryota</taxon>
        <taxon>Metazoa</taxon>
        <taxon>Ecdysozoa</taxon>
        <taxon>Arthropoda</taxon>
        <taxon>Hexapoda</taxon>
        <taxon>Insecta</taxon>
        <taxon>Pterygota</taxon>
        <taxon>Neoptera</taxon>
        <taxon>Endopterygota</taxon>
        <taxon>Hymenoptera</taxon>
        <taxon>Apocrita</taxon>
        <taxon>Ichneumonoidea</taxon>
        <taxon>Braconidae</taxon>
        <taxon>Euphorinae</taxon>
        <taxon>Microctonus</taxon>
    </lineage>
</organism>
<dbReference type="EMBL" id="JAQQBS010000001">
    <property type="protein sequence ID" value="KAK0177172.1"/>
    <property type="molecule type" value="Genomic_DNA"/>
</dbReference>
<dbReference type="Proteomes" id="UP001168990">
    <property type="component" value="Unassembled WGS sequence"/>
</dbReference>
<sequence length="198" mass="22929">MSPRLVCQNGPCYLTAWLLYGWTWTQELAVRLYRSNIMPWTVLRLLLTSKQDDDPMCLAFILGSRSVIGPFRGEEGSFGHYLAASDWVASTFEEKGTVTAGETETISRGICTSQAQMSAKIIGQETMLVQLMTQIQQLQEQIKKQRQPHDQQQQPQDQQQQPQDQQQKPQDQEKTSPRTQRRWCIKEIMERQAKKRQI</sequence>
<reference evidence="2" key="1">
    <citation type="journal article" date="2023" name="bioRxiv">
        <title>Scaffold-level genome assemblies of two parasitoid biocontrol wasps reveal the parthenogenesis mechanism and an associated novel virus.</title>
        <authorList>
            <person name="Inwood S."/>
            <person name="Skelly J."/>
            <person name="Guhlin J."/>
            <person name="Harrop T."/>
            <person name="Goldson S."/>
            <person name="Dearden P."/>
        </authorList>
    </citation>
    <scope>NUCLEOTIDE SEQUENCE</scope>
    <source>
        <strain evidence="2">Irish</strain>
        <tissue evidence="2">Whole body</tissue>
    </source>
</reference>
<evidence type="ECO:0000313" key="3">
    <source>
        <dbReference type="Proteomes" id="UP001168990"/>
    </source>
</evidence>
<comment type="caution">
    <text evidence="2">The sequence shown here is derived from an EMBL/GenBank/DDBJ whole genome shotgun (WGS) entry which is preliminary data.</text>
</comment>
<name>A0AA39FWJ2_9HYME</name>
<feature type="compositionally biased region" description="Low complexity" evidence="1">
    <location>
        <begin position="150"/>
        <end position="169"/>
    </location>
</feature>
<reference evidence="2" key="2">
    <citation type="submission" date="2023-03" db="EMBL/GenBank/DDBJ databases">
        <authorList>
            <person name="Inwood S.N."/>
            <person name="Skelly J.G."/>
            <person name="Guhlin J."/>
            <person name="Harrop T.W.R."/>
            <person name="Goldson S.G."/>
            <person name="Dearden P.K."/>
        </authorList>
    </citation>
    <scope>NUCLEOTIDE SEQUENCE</scope>
    <source>
        <strain evidence="2">Irish</strain>
        <tissue evidence="2">Whole body</tissue>
    </source>
</reference>
<feature type="region of interest" description="Disordered" evidence="1">
    <location>
        <begin position="140"/>
        <end position="185"/>
    </location>
</feature>